<reference evidence="10 11" key="1">
    <citation type="submission" date="2010-11" db="EMBL/GenBank/DDBJ databases">
        <title>The complete genome of Thermotoga thermarum DSM 5069.</title>
        <authorList>
            <consortium name="US DOE Joint Genome Institute (JGI-PGF)"/>
            <person name="Lucas S."/>
            <person name="Copeland A."/>
            <person name="Lapidus A."/>
            <person name="Bruce D."/>
            <person name="Goodwin L."/>
            <person name="Pitluck S."/>
            <person name="Kyrpides N."/>
            <person name="Mavromatis K."/>
            <person name="Ivanova N."/>
            <person name="Zeytun A."/>
            <person name="Brettin T."/>
            <person name="Detter J.C."/>
            <person name="Tapia R."/>
            <person name="Han C."/>
            <person name="Land M."/>
            <person name="Hauser L."/>
            <person name="Markowitz V."/>
            <person name="Cheng J.-F."/>
            <person name="Hugenholtz P."/>
            <person name="Woyke T."/>
            <person name="Wu D."/>
            <person name="Spring S."/>
            <person name="Schroeder M."/>
            <person name="Brambilla E."/>
            <person name="Klenk H.-P."/>
            <person name="Eisen J.A."/>
        </authorList>
    </citation>
    <scope>NUCLEOTIDE SEQUENCE [LARGE SCALE GENOMIC DNA]</scope>
    <source>
        <strain evidence="10 11">DSM 5069</strain>
    </source>
</reference>
<accession>F7YTP7</accession>
<dbReference type="Gene3D" id="3.40.50.2300">
    <property type="match status" value="1"/>
</dbReference>
<evidence type="ECO:0000256" key="6">
    <source>
        <dbReference type="PROSITE-ProRule" id="PRU00169"/>
    </source>
</evidence>
<dbReference type="RefSeq" id="WP_013932488.1">
    <property type="nucleotide sequence ID" value="NC_015707.1"/>
</dbReference>
<dbReference type="InterPro" id="IPR039420">
    <property type="entry name" value="WalR-like"/>
</dbReference>
<keyword evidence="1 6" id="KW-0597">Phosphoprotein</keyword>
<dbReference type="GO" id="GO:0000976">
    <property type="term" value="F:transcription cis-regulatory region binding"/>
    <property type="evidence" value="ECO:0007669"/>
    <property type="project" value="TreeGrafter"/>
</dbReference>
<feature type="modified residue" description="4-aspartylphosphate" evidence="6">
    <location>
        <position position="51"/>
    </location>
</feature>
<dbReference type="PANTHER" id="PTHR48111:SF22">
    <property type="entry name" value="REGULATOR OF RPOS"/>
    <property type="match status" value="1"/>
</dbReference>
<dbReference type="Pfam" id="PF00486">
    <property type="entry name" value="Trans_reg_C"/>
    <property type="match status" value="1"/>
</dbReference>
<dbReference type="InterPro" id="IPR001789">
    <property type="entry name" value="Sig_transdc_resp-reg_receiver"/>
</dbReference>
<dbReference type="PANTHER" id="PTHR48111">
    <property type="entry name" value="REGULATOR OF RPOS"/>
    <property type="match status" value="1"/>
</dbReference>
<evidence type="ECO:0000256" key="5">
    <source>
        <dbReference type="ARBA" id="ARBA00023163"/>
    </source>
</evidence>
<gene>
    <name evidence="10" type="ORF">Theth_1197</name>
</gene>
<evidence type="ECO:0000256" key="3">
    <source>
        <dbReference type="ARBA" id="ARBA00023015"/>
    </source>
</evidence>
<keyword evidence="5" id="KW-0804">Transcription</keyword>
<evidence type="ECO:0000256" key="4">
    <source>
        <dbReference type="ARBA" id="ARBA00023125"/>
    </source>
</evidence>
<name>F7YTP7_9THEM</name>
<dbReference type="GO" id="GO:0006355">
    <property type="term" value="P:regulation of DNA-templated transcription"/>
    <property type="evidence" value="ECO:0007669"/>
    <property type="project" value="InterPro"/>
</dbReference>
<sequence precursor="true">MRILIVEDNEDLLKTVKKFLEKEGYVVDTATDGDEGLDKAFENRYDCIVLDIMLPGIDGFEFVKALRESGIEVPVLMLTALDAVEDKVKGLSLGADDYLTKPFDLRELSARIASLIRRSQMVKGEELKFKDLKINTKAKSVRIKDVELKLSKREYELLEFFLRNPNVVFTREEILEKVWQNERYIRSNVVDVYISYLRNKLRDFGYDKYIETVPTLGYRFRWEERL</sequence>
<dbReference type="Gene3D" id="6.10.250.690">
    <property type="match status" value="1"/>
</dbReference>
<dbReference type="CDD" id="cd00383">
    <property type="entry name" value="trans_reg_C"/>
    <property type="match status" value="1"/>
</dbReference>
<feature type="domain" description="Response regulatory" evidence="8">
    <location>
        <begin position="2"/>
        <end position="116"/>
    </location>
</feature>
<dbReference type="InterPro" id="IPR001867">
    <property type="entry name" value="OmpR/PhoB-type_DNA-bd"/>
</dbReference>
<dbReference type="SMART" id="SM00862">
    <property type="entry name" value="Trans_reg_C"/>
    <property type="match status" value="1"/>
</dbReference>
<dbReference type="SMART" id="SM00448">
    <property type="entry name" value="REC"/>
    <property type="match status" value="1"/>
</dbReference>
<dbReference type="EMBL" id="CP002351">
    <property type="protein sequence ID" value="AEH51269.1"/>
    <property type="molecule type" value="Genomic_DNA"/>
</dbReference>
<dbReference type="PATRIC" id="fig|688269.3.peg.1233"/>
<keyword evidence="3" id="KW-0805">Transcription regulation</keyword>
<dbReference type="InterPro" id="IPR036388">
    <property type="entry name" value="WH-like_DNA-bd_sf"/>
</dbReference>
<dbReference type="InterPro" id="IPR011006">
    <property type="entry name" value="CheY-like_superfamily"/>
</dbReference>
<evidence type="ECO:0000313" key="11">
    <source>
        <dbReference type="Proteomes" id="UP000006804"/>
    </source>
</evidence>
<proteinExistence type="predicted"/>
<evidence type="ECO:0000256" key="7">
    <source>
        <dbReference type="PROSITE-ProRule" id="PRU01091"/>
    </source>
</evidence>
<keyword evidence="2" id="KW-0902">Two-component regulatory system</keyword>
<dbReference type="Proteomes" id="UP000006804">
    <property type="component" value="Chromosome"/>
</dbReference>
<dbReference type="HOGENOM" id="CLU_000445_30_1_0"/>
<keyword evidence="4 7" id="KW-0238">DNA-binding</keyword>
<evidence type="ECO:0000256" key="2">
    <source>
        <dbReference type="ARBA" id="ARBA00023012"/>
    </source>
</evidence>
<dbReference type="eggNOG" id="COG0745">
    <property type="taxonomic scope" value="Bacteria"/>
</dbReference>
<dbReference type="GO" id="GO:0000156">
    <property type="term" value="F:phosphorelay response regulator activity"/>
    <property type="evidence" value="ECO:0007669"/>
    <property type="project" value="TreeGrafter"/>
</dbReference>
<evidence type="ECO:0000256" key="1">
    <source>
        <dbReference type="ARBA" id="ARBA00022553"/>
    </source>
</evidence>
<organism evidence="10 11">
    <name type="scientific">Pseudothermotoga thermarum DSM 5069</name>
    <dbReference type="NCBI Taxonomy" id="688269"/>
    <lineage>
        <taxon>Bacteria</taxon>
        <taxon>Thermotogati</taxon>
        <taxon>Thermotogota</taxon>
        <taxon>Thermotogae</taxon>
        <taxon>Thermotogales</taxon>
        <taxon>Thermotogaceae</taxon>
        <taxon>Pseudothermotoga</taxon>
    </lineage>
</organism>
<dbReference type="KEGG" id="tta:Theth_1197"/>
<dbReference type="SUPFAM" id="SSF52172">
    <property type="entry name" value="CheY-like"/>
    <property type="match status" value="1"/>
</dbReference>
<dbReference type="PROSITE" id="PS51755">
    <property type="entry name" value="OMPR_PHOB"/>
    <property type="match status" value="1"/>
</dbReference>
<dbReference type="STRING" id="688269.Theth_1197"/>
<feature type="domain" description="OmpR/PhoB-type" evidence="9">
    <location>
        <begin position="124"/>
        <end position="222"/>
    </location>
</feature>
<evidence type="ECO:0000259" key="9">
    <source>
        <dbReference type="PROSITE" id="PS51755"/>
    </source>
</evidence>
<dbReference type="PROSITE" id="PS50110">
    <property type="entry name" value="RESPONSE_REGULATORY"/>
    <property type="match status" value="1"/>
</dbReference>
<keyword evidence="11" id="KW-1185">Reference proteome</keyword>
<protein>
    <submittedName>
        <fullName evidence="10">Two component transcriptional regulator, winged helix family</fullName>
    </submittedName>
</protein>
<dbReference type="FunFam" id="3.40.50.2300:FF:000001">
    <property type="entry name" value="DNA-binding response regulator PhoB"/>
    <property type="match status" value="1"/>
</dbReference>
<feature type="DNA-binding region" description="OmpR/PhoB-type" evidence="7">
    <location>
        <begin position="124"/>
        <end position="222"/>
    </location>
</feature>
<evidence type="ECO:0000313" key="10">
    <source>
        <dbReference type="EMBL" id="AEH51269.1"/>
    </source>
</evidence>
<dbReference type="OrthoDB" id="48397at2"/>
<dbReference type="GO" id="GO:0005829">
    <property type="term" value="C:cytosol"/>
    <property type="evidence" value="ECO:0007669"/>
    <property type="project" value="TreeGrafter"/>
</dbReference>
<dbReference type="Pfam" id="PF00072">
    <property type="entry name" value="Response_reg"/>
    <property type="match status" value="1"/>
</dbReference>
<dbReference type="GO" id="GO:0032993">
    <property type="term" value="C:protein-DNA complex"/>
    <property type="evidence" value="ECO:0007669"/>
    <property type="project" value="TreeGrafter"/>
</dbReference>
<dbReference type="Gene3D" id="1.10.10.10">
    <property type="entry name" value="Winged helix-like DNA-binding domain superfamily/Winged helix DNA-binding domain"/>
    <property type="match status" value="1"/>
</dbReference>
<evidence type="ECO:0000259" key="8">
    <source>
        <dbReference type="PROSITE" id="PS50110"/>
    </source>
</evidence>
<dbReference type="AlphaFoldDB" id="F7YTP7"/>
<dbReference type="CDD" id="cd17625">
    <property type="entry name" value="REC_OmpR_DrrD-like"/>
    <property type="match status" value="1"/>
</dbReference>